<dbReference type="Proteomes" id="UP000829069">
    <property type="component" value="Chromosome"/>
</dbReference>
<dbReference type="SUPFAM" id="SSF56112">
    <property type="entry name" value="Protein kinase-like (PK-like)"/>
    <property type="match status" value="1"/>
</dbReference>
<accession>A0ABY3W4N9</accession>
<dbReference type="PANTHER" id="PTHR21310">
    <property type="entry name" value="AMINOGLYCOSIDE PHOSPHOTRANSFERASE-RELATED-RELATED"/>
    <property type="match status" value="1"/>
</dbReference>
<proteinExistence type="predicted"/>
<dbReference type="Pfam" id="PF01636">
    <property type="entry name" value="APH"/>
    <property type="match status" value="1"/>
</dbReference>
<dbReference type="PANTHER" id="PTHR21310:SF15">
    <property type="entry name" value="AMINOGLYCOSIDE PHOSPHOTRANSFERASE DOMAIN-CONTAINING PROTEIN"/>
    <property type="match status" value="1"/>
</dbReference>
<dbReference type="InterPro" id="IPR002575">
    <property type="entry name" value="Aminoglycoside_PTrfase"/>
</dbReference>
<dbReference type="InterPro" id="IPR051678">
    <property type="entry name" value="AGP_Transferase"/>
</dbReference>
<gene>
    <name evidence="2" type="ORF">MNQ99_14455</name>
</gene>
<organism evidence="2 3">
    <name type="scientific">Arthrobacter sulfonylureivorans</name>
    <dbReference type="NCBI Taxonomy" id="2486855"/>
    <lineage>
        <taxon>Bacteria</taxon>
        <taxon>Bacillati</taxon>
        <taxon>Actinomycetota</taxon>
        <taxon>Actinomycetes</taxon>
        <taxon>Micrococcales</taxon>
        <taxon>Micrococcaceae</taxon>
        <taxon>Arthrobacter</taxon>
    </lineage>
</organism>
<reference evidence="2 3" key="1">
    <citation type="submission" date="2022-03" db="EMBL/GenBank/DDBJ databases">
        <title>Isotopic signatures of nitrous oxide derived from detoxification processes.</title>
        <authorList>
            <person name="Behrendt U."/>
            <person name="Buchen C."/>
            <person name="Well R."/>
            <person name="Ulrich A."/>
            <person name="Rohe L."/>
            <person name="Kolb S."/>
            <person name="Schloter M."/>
            <person name="Horn M.A."/>
            <person name="Augustin J."/>
        </authorList>
    </citation>
    <scope>NUCLEOTIDE SEQUENCE [LARGE SCALE GENOMIC DNA]</scope>
    <source>
        <strain evidence="2 3">S4-C24</strain>
    </source>
</reference>
<dbReference type="CDD" id="cd05152">
    <property type="entry name" value="MPH2"/>
    <property type="match status" value="1"/>
</dbReference>
<dbReference type="EMBL" id="CP093326">
    <property type="protein sequence ID" value="UNK45130.1"/>
    <property type="molecule type" value="Genomic_DNA"/>
</dbReference>
<evidence type="ECO:0000313" key="3">
    <source>
        <dbReference type="Proteomes" id="UP000829069"/>
    </source>
</evidence>
<keyword evidence="3" id="KW-1185">Reference proteome</keyword>
<evidence type="ECO:0000259" key="1">
    <source>
        <dbReference type="Pfam" id="PF01636"/>
    </source>
</evidence>
<protein>
    <submittedName>
        <fullName evidence="2">Macrolide 2'-phosphotransferase</fullName>
    </submittedName>
</protein>
<dbReference type="Gene3D" id="3.30.200.20">
    <property type="entry name" value="Phosphorylase Kinase, domain 1"/>
    <property type="match status" value="1"/>
</dbReference>
<dbReference type="RefSeq" id="WP_241913409.1">
    <property type="nucleotide sequence ID" value="NZ_CP093326.1"/>
</dbReference>
<evidence type="ECO:0000313" key="2">
    <source>
        <dbReference type="EMBL" id="UNK45130.1"/>
    </source>
</evidence>
<dbReference type="Gene3D" id="3.90.1200.10">
    <property type="match status" value="1"/>
</dbReference>
<sequence>MITADEFTPDYVADLASQNGMTIQPKSVRFNEAGLDYLVAFATAKDGKKWVLRIPRRPDVSAKISDEAKILDLVKNKISPAVPDWRIRNRSLIAYPELPGELGLTVEDGEPLWHFDRESPAYCASLGRLIAQLQRISAAEARAKGVPVLTPAEVREEWRTNVATVSEEFRIADELMDRWKAWLADNSYWPDFTAFTHGELYPAHLLLDDENEIRSVLDWTTARVGDPSADFSLHHMMSTAEAFDQTIRAFRDAGGRVPPRLEEHCVELVAAGPVVYAMYALQTGHPDHQATAAALLDPSGA</sequence>
<dbReference type="InterPro" id="IPR011009">
    <property type="entry name" value="Kinase-like_dom_sf"/>
</dbReference>
<name>A0ABY3W4N9_9MICC</name>
<feature type="domain" description="Aminoglycoside phosphotransferase" evidence="1">
    <location>
        <begin position="29"/>
        <end position="263"/>
    </location>
</feature>